<reference evidence="1 2" key="1">
    <citation type="submission" date="2017-05" db="EMBL/GenBank/DDBJ databases">
        <title>The complete genome sequence of Deinococcus ficus isolated from the rhizosphere of the Ficus religiosa L. in Taiwan.</title>
        <authorList>
            <person name="Wu K.-M."/>
            <person name="Liao T.-L."/>
            <person name="Liu Y.-M."/>
            <person name="Young C.-C."/>
            <person name="Tsai S.-F."/>
        </authorList>
    </citation>
    <scope>NUCLEOTIDE SEQUENCE [LARGE SCALE GENOMIC DNA]</scope>
    <source>
        <strain evidence="1 2">CC-FR2-10</strain>
        <plasmid evidence="2">pdfi2</plasmid>
    </source>
</reference>
<dbReference type="PIRSF" id="PIRSF030802">
    <property type="entry name" value="UCP030802"/>
    <property type="match status" value="1"/>
</dbReference>
<dbReference type="AlphaFoldDB" id="A0A221T241"/>
<evidence type="ECO:0000313" key="1">
    <source>
        <dbReference type="EMBL" id="ASN82965.1"/>
    </source>
</evidence>
<dbReference type="RefSeq" id="WP_027462186.1">
    <property type="nucleotide sequence ID" value="NZ_CP021083.1"/>
</dbReference>
<evidence type="ECO:0000313" key="2">
    <source>
        <dbReference type="Proteomes" id="UP000259030"/>
    </source>
</evidence>
<proteinExistence type="predicted"/>
<keyword evidence="1" id="KW-0614">Plasmid</keyword>
<organism evidence="1 2">
    <name type="scientific">Deinococcus ficus</name>
    <dbReference type="NCBI Taxonomy" id="317577"/>
    <lineage>
        <taxon>Bacteria</taxon>
        <taxon>Thermotogati</taxon>
        <taxon>Deinococcota</taxon>
        <taxon>Deinococci</taxon>
        <taxon>Deinococcales</taxon>
        <taxon>Deinococcaceae</taxon>
        <taxon>Deinococcus</taxon>
    </lineage>
</organism>
<accession>A0A221T241</accession>
<dbReference type="Proteomes" id="UP000259030">
    <property type="component" value="Plasmid pDFI2"/>
</dbReference>
<dbReference type="InterPro" id="IPR024197">
    <property type="entry name" value="TPP-like"/>
</dbReference>
<keyword evidence="2" id="KW-1185">Reference proteome</keyword>
<geneLocation type="plasmid" evidence="2">
    <name>pdfi2</name>
</geneLocation>
<gene>
    <name evidence="1" type="ORF">DFI_17425</name>
</gene>
<sequence length="230" mass="25060">MILAFVNPEHTLLHPDAPDEFARVASGLSALLREAELIPVTGLDEEGLLAVPAVFTSWQVLLHGAVVLTPDGLEDPAWRRLTLETQAAQEQAMTLAAQAATHLTQLGQLGVDVEVVRRNGLPLLVRVTHPHGLPLALDEAERGWREWLDGGPFQTDLRVLRTGETLTLLPKELTPDSAVNFVLSRLDEQPDLTLGVGTFPSDVGFLELCDLTIVPPELLRRDPATEGDED</sequence>
<name>A0A221T241_9DEIO</name>
<dbReference type="STRING" id="317577.GCA_000419625_03564"/>
<dbReference type="EMBL" id="CP021083">
    <property type="protein sequence ID" value="ASN82965.1"/>
    <property type="molecule type" value="Genomic_DNA"/>
</dbReference>
<protein>
    <submittedName>
        <fullName evidence="1">Uncharacterized protein</fullName>
    </submittedName>
</protein>
<dbReference type="KEGG" id="dfc:DFI_17425"/>